<sequence>MSHSKKKLLADDSHREFSKAKFEIIKAGKNGSVIPEVIRARYKGLTVDLAVQNVSYQSSNLSLSETDALVALGNTVLEVLRLLGLDGDTVPNRFDSKEEVMR</sequence>
<accession>A0A0P0IV02</accession>
<evidence type="ECO:0000313" key="1">
    <source>
        <dbReference type="EMBL" id="ALJ97867.1"/>
    </source>
</evidence>
<reference evidence="1 2" key="1">
    <citation type="journal article" date="2016" name="Appl. Environ. Microbiol.">
        <title>Genomic Diversity of Phages Infecting Probiotic Strains of Lactobacillus paracasei.</title>
        <authorList>
            <person name="Mercanti D.J."/>
            <person name="Rousseau G.M."/>
            <person name="Capra M.L."/>
            <person name="Quiberoni A."/>
            <person name="Tremblay D.M."/>
            <person name="Labrie S.J."/>
            <person name="Moineau S."/>
        </authorList>
    </citation>
    <scope>NUCLEOTIDE SEQUENCE [LARGE SCALE GENOMIC DNA]</scope>
</reference>
<evidence type="ECO:0000313" key="2">
    <source>
        <dbReference type="Proteomes" id="UP000202894"/>
    </source>
</evidence>
<dbReference type="GeneID" id="26624686"/>
<dbReference type="RefSeq" id="YP_009197554.1">
    <property type="nucleotide sequence ID" value="NC_028783.1"/>
</dbReference>
<organism evidence="1 2">
    <name type="scientific">Lactobacillus phage iLp84</name>
    <dbReference type="NCBI Taxonomy" id="1739610"/>
    <lineage>
        <taxon>Viruses</taxon>
        <taxon>Duplodnaviria</taxon>
        <taxon>Heunggongvirae</taxon>
        <taxon>Uroviricota</taxon>
        <taxon>Caudoviricetes</taxon>
        <taxon>Pleetrevirus</taxon>
        <taxon>Pleetrevirus iLp84</taxon>
    </lineage>
</organism>
<gene>
    <name evidence="1" type="ORF">iLp84_35</name>
</gene>
<name>A0A0P0IV02_9CAUD</name>
<dbReference type="Proteomes" id="UP000202894">
    <property type="component" value="Segment"/>
</dbReference>
<proteinExistence type="predicted"/>
<dbReference type="KEGG" id="vg:26624686"/>
<protein>
    <submittedName>
        <fullName evidence="1">Uncharacterized protein</fullName>
    </submittedName>
</protein>
<keyword evidence="2" id="KW-1185">Reference proteome</keyword>
<dbReference type="EMBL" id="KR905069">
    <property type="protein sequence ID" value="ALJ97867.1"/>
    <property type="molecule type" value="Genomic_DNA"/>
</dbReference>